<name>A0B8R9_METTP</name>
<feature type="domain" description="Helix-hairpin-helix DNA-binding motif class 1" evidence="22">
    <location>
        <begin position="143"/>
        <end position="162"/>
    </location>
</feature>
<keyword evidence="11" id="KW-0227">DNA damage</keyword>
<dbReference type="HOGENOM" id="CLU_017729_1_0_2"/>
<dbReference type="GO" id="GO:0008270">
    <property type="term" value="F:zinc ion binding"/>
    <property type="evidence" value="ECO:0007669"/>
    <property type="project" value="TreeGrafter"/>
</dbReference>
<keyword evidence="15" id="KW-0234">DNA repair</keyword>
<evidence type="ECO:0000256" key="19">
    <source>
        <dbReference type="ARBA" id="ARBA00044678"/>
    </source>
</evidence>
<dbReference type="PIRSF" id="PIRSF005047">
    <property type="entry name" value="UCP005047_YshC"/>
    <property type="match status" value="1"/>
</dbReference>
<evidence type="ECO:0000313" key="26">
    <source>
        <dbReference type="Proteomes" id="UP000000674"/>
    </source>
</evidence>
<evidence type="ECO:0000256" key="5">
    <source>
        <dbReference type="ARBA" id="ARBA00020020"/>
    </source>
</evidence>
<evidence type="ECO:0000256" key="6">
    <source>
        <dbReference type="ARBA" id="ARBA00022481"/>
    </source>
</evidence>
<dbReference type="AlphaFoldDB" id="A0B8R9"/>
<feature type="domain" description="Helix-hairpin-helix DNA-binding motif class 1" evidence="22">
    <location>
        <begin position="68"/>
        <end position="87"/>
    </location>
</feature>
<evidence type="ECO:0000313" key="25">
    <source>
        <dbReference type="EMBL" id="ABK15093.1"/>
    </source>
</evidence>
<keyword evidence="10" id="KW-0235">DNA replication</keyword>
<dbReference type="EC" id="4.2.99.18" evidence="4"/>
<comment type="function">
    <text evidence="20">Repair polymerase that plays a key role in base-excision repair. During this process, the damaged base is excised by specific DNA glycosylases, the DNA backbone is nicked at the abasic site by an apurinic/apyrimidic (AP) endonuclease, and POLB removes 5'-deoxyribose-phosphate from the preincised AP site acting as a 5'-deoxyribose-phosphate lyase (5'-dRP lyase); through its DNA polymerase activity, it adds one nucleotide to the 3' end of the arising single-nucleotide gap. Conducts 'gap-filling' DNA synthesis in a stepwise distributive fashion rather than in a processive fashion as for other DNA polymerases. It is also able to cleave sugar-phosphate bonds 3' to an intact AP site, acting as an AP lyase.</text>
</comment>
<evidence type="ECO:0000256" key="14">
    <source>
        <dbReference type="ARBA" id="ARBA00023053"/>
    </source>
</evidence>
<evidence type="ECO:0000256" key="9">
    <source>
        <dbReference type="ARBA" id="ARBA00022695"/>
    </source>
</evidence>
<accession>A0B8R9</accession>
<dbReference type="InterPro" id="IPR043519">
    <property type="entry name" value="NT_sf"/>
</dbReference>
<dbReference type="Pfam" id="PF14716">
    <property type="entry name" value="HHH_8"/>
    <property type="match status" value="1"/>
</dbReference>
<dbReference type="Pfam" id="PF14791">
    <property type="entry name" value="DNA_pol_B_thumb"/>
    <property type="match status" value="1"/>
</dbReference>
<dbReference type="Pfam" id="PF02811">
    <property type="entry name" value="PHP"/>
    <property type="match status" value="1"/>
</dbReference>
<dbReference type="Pfam" id="PF14792">
    <property type="entry name" value="DNA_pol_B_palm"/>
    <property type="match status" value="1"/>
</dbReference>
<dbReference type="Gene3D" id="1.10.150.110">
    <property type="entry name" value="DNA polymerase beta, N-terminal domain-like"/>
    <property type="match status" value="1"/>
</dbReference>
<keyword evidence="6" id="KW-0488">Methylation</keyword>
<proteinExistence type="predicted"/>
<dbReference type="SUPFAM" id="SSF47802">
    <property type="entry name" value="DNA polymerase beta, N-terminal domain-like"/>
    <property type="match status" value="1"/>
</dbReference>
<evidence type="ECO:0000256" key="15">
    <source>
        <dbReference type="ARBA" id="ARBA00023204"/>
    </source>
</evidence>
<dbReference type="GO" id="GO:0005829">
    <property type="term" value="C:cytosol"/>
    <property type="evidence" value="ECO:0007669"/>
    <property type="project" value="TreeGrafter"/>
</dbReference>
<evidence type="ECO:0000256" key="1">
    <source>
        <dbReference type="ARBA" id="ARBA00001946"/>
    </source>
</evidence>
<dbReference type="OrthoDB" id="8999at2157"/>
<evidence type="ECO:0000256" key="20">
    <source>
        <dbReference type="ARBA" id="ARBA00045548"/>
    </source>
</evidence>
<evidence type="ECO:0000259" key="22">
    <source>
        <dbReference type="SMART" id="SM00278"/>
    </source>
</evidence>
<feature type="domain" description="Helix-hairpin-helix DNA-binding motif class 1" evidence="22">
    <location>
        <begin position="108"/>
        <end position="127"/>
    </location>
</feature>
<dbReference type="InterPro" id="IPR003141">
    <property type="entry name" value="Pol/His_phosphatase_N"/>
</dbReference>
<dbReference type="EMBL" id="CP000477">
    <property type="protein sequence ID" value="ABK15093.1"/>
    <property type="molecule type" value="Genomic_DNA"/>
</dbReference>
<dbReference type="Gene3D" id="3.30.460.10">
    <property type="entry name" value="Beta Polymerase, domain 2"/>
    <property type="match status" value="1"/>
</dbReference>
<dbReference type="SMART" id="SM00481">
    <property type="entry name" value="POLIIIAc"/>
    <property type="match status" value="1"/>
</dbReference>
<comment type="catalytic activity">
    <reaction evidence="21">
        <text>DNA(n) + a 2'-deoxyribonucleoside 5'-triphosphate = DNA(n+1) + diphosphate</text>
        <dbReference type="Rhea" id="RHEA:22508"/>
        <dbReference type="Rhea" id="RHEA-COMP:17339"/>
        <dbReference type="Rhea" id="RHEA-COMP:17340"/>
        <dbReference type="ChEBI" id="CHEBI:33019"/>
        <dbReference type="ChEBI" id="CHEBI:61560"/>
        <dbReference type="ChEBI" id="CHEBI:173112"/>
        <dbReference type="EC" id="2.7.7.7"/>
    </reaction>
</comment>
<comment type="catalytic activity">
    <reaction evidence="19">
        <text>a 5'-end 2'-deoxyribose-2'-deoxyribonucleotide-DNA = (2E,4S)-4-hydroxypenten-2-al-5-phosphate + a 5'-end 5'-phospho-2'-deoxyribonucleoside-DNA + H(+)</text>
        <dbReference type="Rhea" id="RHEA:76255"/>
        <dbReference type="Rhea" id="RHEA-COMP:13180"/>
        <dbReference type="Rhea" id="RHEA-COMP:18657"/>
        <dbReference type="ChEBI" id="CHEBI:15378"/>
        <dbReference type="ChEBI" id="CHEBI:136412"/>
        <dbReference type="ChEBI" id="CHEBI:195194"/>
        <dbReference type="ChEBI" id="CHEBI:195195"/>
    </reaction>
</comment>
<keyword evidence="8" id="KW-0808">Transferase</keyword>
<dbReference type="InterPro" id="IPR022311">
    <property type="entry name" value="PolX-like"/>
</dbReference>
<evidence type="ECO:0000256" key="18">
    <source>
        <dbReference type="ARBA" id="ARBA00044632"/>
    </source>
</evidence>
<dbReference type="InterPro" id="IPR010996">
    <property type="entry name" value="HHH_MUS81"/>
</dbReference>
<dbReference type="CDD" id="cd07436">
    <property type="entry name" value="PHP_PolX"/>
    <property type="match status" value="1"/>
</dbReference>
<evidence type="ECO:0000256" key="2">
    <source>
        <dbReference type="ARBA" id="ARBA00004496"/>
    </source>
</evidence>
<keyword evidence="13" id="KW-0239">DNA-directed DNA polymerase</keyword>
<dbReference type="PANTHER" id="PTHR36928:SF1">
    <property type="entry name" value="PHOSPHATASE YCDX-RELATED"/>
    <property type="match status" value="1"/>
</dbReference>
<dbReference type="InterPro" id="IPR003583">
    <property type="entry name" value="Hlx-hairpin-Hlx_DNA-bd_motif"/>
</dbReference>
<dbReference type="Gene3D" id="1.10.150.20">
    <property type="entry name" value="5' to 3' exonuclease, C-terminal subdomain"/>
    <property type="match status" value="1"/>
</dbReference>
<dbReference type="STRING" id="349307.Mthe_1315"/>
<dbReference type="GO" id="GO:0006281">
    <property type="term" value="P:DNA repair"/>
    <property type="evidence" value="ECO:0007669"/>
    <property type="project" value="UniProtKB-KW"/>
</dbReference>
<dbReference type="InterPro" id="IPR002054">
    <property type="entry name" value="DNA-dir_DNA_pol_X"/>
</dbReference>
<dbReference type="GO" id="GO:0042578">
    <property type="term" value="F:phosphoric ester hydrolase activity"/>
    <property type="evidence" value="ECO:0007669"/>
    <property type="project" value="TreeGrafter"/>
</dbReference>
<evidence type="ECO:0000256" key="13">
    <source>
        <dbReference type="ARBA" id="ARBA00022932"/>
    </source>
</evidence>
<dbReference type="PRINTS" id="PR00869">
    <property type="entry name" value="DNAPOLX"/>
</dbReference>
<reference evidence="25 26" key="1">
    <citation type="submission" date="2006-10" db="EMBL/GenBank/DDBJ databases">
        <title>Complete sequence of Methanosaeta thermophila PT.</title>
        <authorList>
            <consortium name="US DOE Joint Genome Institute"/>
            <person name="Copeland A."/>
            <person name="Lucas S."/>
            <person name="Lapidus A."/>
            <person name="Barry K."/>
            <person name="Detter J.C."/>
            <person name="Glavina del Rio T."/>
            <person name="Hammon N."/>
            <person name="Israni S."/>
            <person name="Pitluck S."/>
            <person name="Chain P."/>
            <person name="Malfatti S."/>
            <person name="Shin M."/>
            <person name="Vergez L."/>
            <person name="Schmutz J."/>
            <person name="Larimer F."/>
            <person name="Land M."/>
            <person name="Hauser L."/>
            <person name="Kyrpides N."/>
            <person name="Kim E."/>
            <person name="Smith K.S."/>
            <person name="Ingram-Smith C."/>
            <person name="Richardson P."/>
        </authorList>
    </citation>
    <scope>NUCLEOTIDE SEQUENCE [LARGE SCALE GENOMIC DNA]</scope>
    <source>
        <strain evidence="26">DSM 6194 / JCM 14653 / NBRC 101360 / PT</strain>
    </source>
</reference>
<dbReference type="SUPFAM" id="SSF81301">
    <property type="entry name" value="Nucleotidyltransferase"/>
    <property type="match status" value="1"/>
</dbReference>
<feature type="domain" description="Polymerase/histidinol phosphatase N-terminal" evidence="23">
    <location>
        <begin position="356"/>
        <end position="435"/>
    </location>
</feature>
<keyword evidence="14" id="KW-0915">Sodium</keyword>
<gene>
    <name evidence="25" type="ordered locus">Mthe_1315</name>
</gene>
<keyword evidence="26" id="KW-1185">Reference proteome</keyword>
<dbReference type="Proteomes" id="UP000000674">
    <property type="component" value="Chromosome"/>
</dbReference>
<comment type="cofactor">
    <cofactor evidence="1">
        <name>Mg(2+)</name>
        <dbReference type="ChEBI" id="CHEBI:18420"/>
    </cofactor>
</comment>
<dbReference type="InterPro" id="IPR037160">
    <property type="entry name" value="DNA_Pol_thumb_sf"/>
</dbReference>
<dbReference type="GO" id="GO:0140078">
    <property type="term" value="F:class I DNA-(apurinic or apyrimidinic site) endonuclease activity"/>
    <property type="evidence" value="ECO:0007669"/>
    <property type="project" value="UniProtKB-EC"/>
</dbReference>
<dbReference type="InterPro" id="IPR029398">
    <property type="entry name" value="PolB_thumb"/>
</dbReference>
<dbReference type="SMART" id="SM00483">
    <property type="entry name" value="POLXc"/>
    <property type="match status" value="1"/>
</dbReference>
<evidence type="ECO:0000256" key="12">
    <source>
        <dbReference type="ARBA" id="ARBA00022843"/>
    </source>
</evidence>
<keyword evidence="7" id="KW-0237">DNA synthesis</keyword>
<evidence type="ECO:0000256" key="7">
    <source>
        <dbReference type="ARBA" id="ARBA00022634"/>
    </source>
</evidence>
<comment type="subcellular location">
    <subcellularLocation>
        <location evidence="2">Cytoplasm</location>
    </subcellularLocation>
</comment>
<dbReference type="Gene3D" id="3.30.210.10">
    <property type="entry name" value="DNA polymerase, thumb domain"/>
    <property type="match status" value="1"/>
</dbReference>
<dbReference type="FunFam" id="3.20.20.140:FF:000047">
    <property type="entry name" value="PHP domain-containing protein"/>
    <property type="match status" value="1"/>
</dbReference>
<dbReference type="InterPro" id="IPR002008">
    <property type="entry name" value="DNA_pol_X_beta-like"/>
</dbReference>
<evidence type="ECO:0000256" key="8">
    <source>
        <dbReference type="ARBA" id="ARBA00022679"/>
    </source>
</evidence>
<dbReference type="EC" id="2.7.7.7" evidence="3"/>
<dbReference type="CDD" id="cd00141">
    <property type="entry name" value="NT_POLXc"/>
    <property type="match status" value="1"/>
</dbReference>
<protein>
    <recommendedName>
        <fullName evidence="5">DNA polymerase beta</fullName>
        <ecNumber evidence="3">2.7.7.7</ecNumber>
        <ecNumber evidence="4">4.2.99.18</ecNumber>
    </recommendedName>
    <alternativeName>
        <fullName evidence="16">5'-deoxyribose-phosphate lyase</fullName>
    </alternativeName>
    <alternativeName>
        <fullName evidence="17">AP lyase</fullName>
    </alternativeName>
</protein>
<dbReference type="GO" id="GO:0003677">
    <property type="term" value="F:DNA binding"/>
    <property type="evidence" value="ECO:0007669"/>
    <property type="project" value="InterPro"/>
</dbReference>
<dbReference type="Gene3D" id="3.20.20.140">
    <property type="entry name" value="Metal-dependent hydrolases"/>
    <property type="match status" value="1"/>
</dbReference>
<evidence type="ECO:0000256" key="17">
    <source>
        <dbReference type="ARBA" id="ARBA00035726"/>
    </source>
</evidence>
<feature type="domain" description="DNA-directed DNA polymerase X" evidence="24">
    <location>
        <begin position="17"/>
        <end position="332"/>
    </location>
</feature>
<evidence type="ECO:0000256" key="11">
    <source>
        <dbReference type="ARBA" id="ARBA00022763"/>
    </source>
</evidence>
<sequence>MKPHEPSLLYHLVRFNHVRNKEIAAILYEMGELLEIRGENRFKVIAYSRAARAIESLKEDIEDVWRRGELDRIPGVGKAIAEKISEYLTTGHIKAYDDLVSSTPKGMKELLQLQGVGPKTVALLHEKLGVSTVDELEAAARQHRIRRLPGMGPTKEANILKAIERHRRRSTRIPLSVAVRIVEHIMRHLEGIEGLSNITVAGSYRRGKETVGDIDILATSSRPSESIAAFVRMPMVDDILGQGPTKASIIIEGTVQVDLRIVEPRSYGTLLQYFTGSKEHNVKLRGIALQRGYSLSEYSLKRLDTGEELFFDREEDVYKALGMQYIPPELREDRGEIEAALANRLPELVDLSSIKGDLHVHSTWSDGVGSIEEMVSHARSLGYEYIAITDHSPSVGIAGGISEERLLEKVETIYRMNEGLEGFRILAGTEVDIRADGSLDYRDEILERCDVVVAAIHMAQSQKEREINSRLVAAMENEHVDIIAHPTGRIIGRREPYRVDMDLILETAARTGTIMEINAYPERLDLSDEWARRAKEMGVRMAISTDAHSPDQLGFMRYGVTVARRGWLEPSNVINTLSAKDLMRHLGI</sequence>
<dbReference type="Pfam" id="PF14520">
    <property type="entry name" value="HHH_5"/>
    <property type="match status" value="1"/>
</dbReference>
<evidence type="ECO:0000259" key="23">
    <source>
        <dbReference type="SMART" id="SM00481"/>
    </source>
</evidence>
<organism evidence="25 26">
    <name type="scientific">Methanothrix thermoacetophila (strain DSM 6194 / JCM 14653 / NBRC 101360 / PT)</name>
    <name type="common">Methanosaeta thermophila</name>
    <dbReference type="NCBI Taxonomy" id="349307"/>
    <lineage>
        <taxon>Archaea</taxon>
        <taxon>Methanobacteriati</taxon>
        <taxon>Methanobacteriota</taxon>
        <taxon>Stenosarchaea group</taxon>
        <taxon>Methanomicrobia</taxon>
        <taxon>Methanotrichales</taxon>
        <taxon>Methanotrichaceae</taxon>
        <taxon>Methanothrix</taxon>
    </lineage>
</organism>
<keyword evidence="9" id="KW-0548">Nucleotidyltransferase</keyword>
<evidence type="ECO:0000259" key="24">
    <source>
        <dbReference type="SMART" id="SM00483"/>
    </source>
</evidence>
<evidence type="ECO:0000256" key="4">
    <source>
        <dbReference type="ARBA" id="ARBA00012720"/>
    </source>
</evidence>
<keyword evidence="12" id="KW-0832">Ubl conjugation</keyword>
<dbReference type="InterPro" id="IPR047967">
    <property type="entry name" value="PolX_PHP"/>
</dbReference>
<comment type="catalytic activity">
    <reaction evidence="18">
        <text>2'-deoxyribonucleotide-(2'-deoxyribose 5'-phosphate)-2'-deoxyribonucleotide-DNA = a 3'-end 2'-deoxyribonucleotide-(2,3-dehydro-2,3-deoxyribose 5'-phosphate)-DNA + a 5'-end 5'-phospho-2'-deoxyribonucleoside-DNA + H(+)</text>
        <dbReference type="Rhea" id="RHEA:66592"/>
        <dbReference type="Rhea" id="RHEA-COMP:13180"/>
        <dbReference type="Rhea" id="RHEA-COMP:16897"/>
        <dbReference type="Rhea" id="RHEA-COMP:17067"/>
        <dbReference type="ChEBI" id="CHEBI:15378"/>
        <dbReference type="ChEBI" id="CHEBI:136412"/>
        <dbReference type="ChEBI" id="CHEBI:157695"/>
        <dbReference type="ChEBI" id="CHEBI:167181"/>
        <dbReference type="EC" id="4.2.99.18"/>
    </reaction>
</comment>
<dbReference type="PRINTS" id="PR00870">
    <property type="entry name" value="DNAPOLXBETA"/>
</dbReference>
<dbReference type="SMART" id="SM00278">
    <property type="entry name" value="HhH1"/>
    <property type="match status" value="3"/>
</dbReference>
<dbReference type="PANTHER" id="PTHR36928">
    <property type="entry name" value="PHOSPHATASE YCDX-RELATED"/>
    <property type="match status" value="1"/>
</dbReference>
<evidence type="ECO:0000256" key="3">
    <source>
        <dbReference type="ARBA" id="ARBA00012417"/>
    </source>
</evidence>
<dbReference type="NCBIfam" id="NF006375">
    <property type="entry name" value="PRK08609.1"/>
    <property type="match status" value="1"/>
</dbReference>
<evidence type="ECO:0000256" key="21">
    <source>
        <dbReference type="ARBA" id="ARBA00049244"/>
    </source>
</evidence>
<dbReference type="InterPro" id="IPR027421">
    <property type="entry name" value="DNA_pol_lamdba_lyase_dom_sf"/>
</dbReference>
<evidence type="ECO:0000256" key="16">
    <source>
        <dbReference type="ARBA" id="ARBA00035717"/>
    </source>
</evidence>
<evidence type="ECO:0000256" key="10">
    <source>
        <dbReference type="ARBA" id="ARBA00022705"/>
    </source>
</evidence>
<dbReference type="KEGG" id="mtp:Mthe_1315"/>
<dbReference type="InterPro" id="IPR022312">
    <property type="entry name" value="DNA_pol_X"/>
</dbReference>
<dbReference type="InterPro" id="IPR004013">
    <property type="entry name" value="PHP_dom"/>
</dbReference>
<dbReference type="GO" id="GO:0003887">
    <property type="term" value="F:DNA-directed DNA polymerase activity"/>
    <property type="evidence" value="ECO:0007669"/>
    <property type="project" value="UniProtKB-KW"/>
</dbReference>
<dbReference type="SUPFAM" id="SSF89550">
    <property type="entry name" value="PHP domain-like"/>
    <property type="match status" value="1"/>
</dbReference>
<dbReference type="InterPro" id="IPR016195">
    <property type="entry name" value="Pol/histidinol_Pase-like"/>
</dbReference>
<dbReference type="InterPro" id="IPR028207">
    <property type="entry name" value="DNA_pol_B_palm_palm"/>
</dbReference>
<dbReference type="InterPro" id="IPR050243">
    <property type="entry name" value="PHP_phosphatase"/>
</dbReference>